<dbReference type="InterPro" id="IPR023142">
    <property type="entry name" value="MAST_pre-PK_dom_sf"/>
</dbReference>
<feature type="compositionally biased region" description="Polar residues" evidence="13">
    <location>
        <begin position="1365"/>
        <end position="1374"/>
    </location>
</feature>
<feature type="region of interest" description="Disordered" evidence="13">
    <location>
        <begin position="1111"/>
        <end position="1200"/>
    </location>
</feature>
<feature type="compositionally biased region" description="Basic and acidic residues" evidence="13">
    <location>
        <begin position="994"/>
        <end position="1003"/>
    </location>
</feature>
<dbReference type="Pfam" id="PF08926">
    <property type="entry name" value="DUF1908"/>
    <property type="match status" value="1"/>
</dbReference>
<feature type="compositionally biased region" description="Basic and acidic residues" evidence="13">
    <location>
        <begin position="1471"/>
        <end position="1489"/>
    </location>
</feature>
<feature type="compositionally biased region" description="Low complexity" evidence="13">
    <location>
        <begin position="1233"/>
        <end position="1250"/>
    </location>
</feature>
<feature type="compositionally biased region" description="Low complexity" evidence="13">
    <location>
        <begin position="135"/>
        <end position="152"/>
    </location>
</feature>
<feature type="compositionally biased region" description="Pro residues" evidence="13">
    <location>
        <begin position="1550"/>
        <end position="1562"/>
    </location>
</feature>
<dbReference type="PROSITE" id="PS50011">
    <property type="entry name" value="PROTEIN_KINASE_DOM"/>
    <property type="match status" value="1"/>
</dbReference>
<dbReference type="SUPFAM" id="SSF140482">
    <property type="entry name" value="MAST3 pre-PK domain-like"/>
    <property type="match status" value="1"/>
</dbReference>
<feature type="compositionally biased region" description="Low complexity" evidence="13">
    <location>
        <begin position="843"/>
        <end position="869"/>
    </location>
</feature>
<evidence type="ECO:0000256" key="11">
    <source>
        <dbReference type="ARBA" id="ARBA00047899"/>
    </source>
</evidence>
<dbReference type="SUPFAM" id="SSF56112">
    <property type="entry name" value="Protein kinase-like (PK-like)"/>
    <property type="match status" value="1"/>
</dbReference>
<dbReference type="InterPro" id="IPR050236">
    <property type="entry name" value="Ser_Thr_kinase_AGC"/>
</dbReference>
<dbReference type="GO" id="GO:0000287">
    <property type="term" value="F:magnesium ion binding"/>
    <property type="evidence" value="ECO:0007669"/>
    <property type="project" value="InterPro"/>
</dbReference>
<sequence length="1652" mass="180389">AGLLSLSHWGCRTSNRKSLILTSTSPTLPRPHSPLPGHIGDSPLDSPRTFSPSAPAHFSFAMPPHETDSADGRRWSLASLPSSGYGTNTPSSTSSSSSQERLHQLPFQPTLDELHFLSKHFGSTESITDDDGRRSPQVRPRSRSLSPGRSPSCYDNEIVMMNHVYKERFPKATAQMEERLAEFIESYSPENVLPLADGVLSFIHHQIAELSRDCLTKSREGLISTVYFYELQENLEKLLHEAYERSESSELTFIAELVKKLFIIISRPARLLECLEFNPEEFYHLLEAAEDHAKEGQLMKADIPRYIISQLGLTRDPLEATERMGENIAIHSQNTLKLLKTNIAVYLVRHRETRQRFAMKKINKQNLLLRNQIQQAFVERDILTFAENPFVVSMFCSFETRRHLCMVMEYVEGKTERSWLVVLLHSLLITSMGHIKLTDFGLSKMGLMNLTTNLYEGHIEKDTREFLDKQVCGTPEYIAPEVILRQGYGKPVDWWAMGIILYEFLVGCVPFFGDTTEELFGQVITDDIEWPKGDEALPSEAQSLISALLQTNPLVRLGTGGAFEVKQHSFFLGLDWNGLLRQKAEFIPHLESEEDTSYFDTRSERYRHINSYDEDDTNDDEPVEIRQFSSCSPRFSKVYSSMEHLSQLEQKTPVVTRREHKGRRDDKMAKRESLGSFTMRDKSWRTGSPEMKRLSYSESLYMEGDYSPPMGARRRFSALMDTHRFAAPQEGDGELSEKQGAVKAPGSLVEGATAPSSPIPLRPGEISAPQAIPGAIALVGRDVVAMGDTVGQRATKDLVLRQARHQQLSSDGEKRTSRPGNKVIKSASATALSVIIPGVEQHSSSPLASPMSPRSLSSNPSSRDSSPSRDYCPTVTVLRSPITIHRSGKKYGFTLRAIRVYIGDTDVYSVHHIVWHVEDGGPAQEAGLYAGDLITHVNGESVHGLVHTEVVELILKSGNKVTVTTTPFENTSIKVGPARKSSYKSKMARRSKRTVKEGQESKRRGSLFRKITKQSNLLHTSRSLSSLNRSLSSSDSLPGSPTHSLSGHSPTQSYRSTPESSHLGASSQSSSPASSTPNSPATTQHMRPSSLHGLSPKLHRQYRSARCKSAGNIPLSPLAHTPSPTQSSPPPLPGHTVGSSNTTQTFPAKLHSSPPNIRPRPKSAEPPRSPLLKRVQSAEKLGSPLSSSSEKKGGIGMMRKHSLEVGHSDYRKDGFHCELGLQSLVEIEGENLASAPTTSPSPTQPTASPPEKGVLKPVRKLGRQESPLSRDALLAGRERDRDKERTGEPSQASEAKPGAVKDTLPSGGITLPGSKKSSSAEASQRPPSTLQESCLAKPQTWQPPLTKSSPVASESKPSVVASIPSPLTTMSSPFAKTTDQSFIKEMGNDDQGILTKVAQSQALGTTKPSCSVSTSGVINKDLLEKEGGKDTGKKEVKPDFGKTSTSVKPSMPCSDLGKTTSTEITKAGKGPGDEEGLKKSILDSHTRTLDVRARTAPSKGVVPSHPPQAQCSALGKLRQDKSLAPVSCYRGTLDWEDKCLLEVVEEHSPSPTPSPTGVPPDLPTTQLQSPGEKSGLATELTSTGKSIRPAKGGTQEGPKAKDTTESLGVTKVCAPGIPEPASGSRPSSKGDSQSPTSTSPQVKTVITSKNGS</sequence>
<feature type="compositionally biased region" description="Low complexity" evidence="13">
    <location>
        <begin position="1015"/>
        <end position="1044"/>
    </location>
</feature>
<dbReference type="InterPro" id="IPR000961">
    <property type="entry name" value="AGC-kinase_C"/>
</dbReference>
<dbReference type="GO" id="GO:0035556">
    <property type="term" value="P:intracellular signal transduction"/>
    <property type="evidence" value="ECO:0007669"/>
    <property type="project" value="TreeGrafter"/>
</dbReference>
<evidence type="ECO:0000259" key="16">
    <source>
        <dbReference type="PROSITE" id="PS51285"/>
    </source>
</evidence>
<dbReference type="SMART" id="SM00228">
    <property type="entry name" value="PDZ"/>
    <property type="match status" value="1"/>
</dbReference>
<keyword evidence="10" id="KW-0460">Magnesium</keyword>
<feature type="region of interest" description="Disordered" evidence="13">
    <location>
        <begin position="1421"/>
        <end position="1489"/>
    </location>
</feature>
<dbReference type="Gene3D" id="1.20.1480.20">
    <property type="entry name" value="MAST3 pre-PK domain-like"/>
    <property type="match status" value="1"/>
</dbReference>
<dbReference type="PANTHER" id="PTHR24356:SF150">
    <property type="entry name" value="MICROTUBULE-ASSOCIATED SERINE_THREONINE-PROTEIN KINASE 1"/>
    <property type="match status" value="1"/>
</dbReference>
<evidence type="ECO:0000256" key="4">
    <source>
        <dbReference type="ARBA" id="ARBA00022527"/>
    </source>
</evidence>
<reference evidence="17" key="1">
    <citation type="submission" date="2025-08" db="UniProtKB">
        <authorList>
            <consortium name="Ensembl"/>
        </authorList>
    </citation>
    <scope>IDENTIFICATION</scope>
</reference>
<protein>
    <recommendedName>
        <fullName evidence="3">non-specific serine/threonine protein kinase</fullName>
        <ecNumber evidence="3">2.7.11.1</ecNumber>
    </recommendedName>
</protein>
<dbReference type="Pfam" id="PF00595">
    <property type="entry name" value="PDZ"/>
    <property type="match status" value="1"/>
</dbReference>
<evidence type="ECO:0000256" key="10">
    <source>
        <dbReference type="ARBA" id="ARBA00022842"/>
    </source>
</evidence>
<comment type="catalytic activity">
    <reaction evidence="12">
        <text>L-seryl-[protein] + ATP = O-phospho-L-seryl-[protein] + ADP + H(+)</text>
        <dbReference type="Rhea" id="RHEA:17989"/>
        <dbReference type="Rhea" id="RHEA-COMP:9863"/>
        <dbReference type="Rhea" id="RHEA-COMP:11604"/>
        <dbReference type="ChEBI" id="CHEBI:15378"/>
        <dbReference type="ChEBI" id="CHEBI:29999"/>
        <dbReference type="ChEBI" id="CHEBI:30616"/>
        <dbReference type="ChEBI" id="CHEBI:83421"/>
        <dbReference type="ChEBI" id="CHEBI:456216"/>
        <dbReference type="EC" id="2.7.11.1"/>
    </reaction>
</comment>
<feature type="region of interest" description="Disordered" evidence="13">
    <location>
        <begin position="977"/>
        <end position="1094"/>
    </location>
</feature>
<evidence type="ECO:0000256" key="5">
    <source>
        <dbReference type="ARBA" id="ARBA00022553"/>
    </source>
</evidence>
<dbReference type="InterPro" id="IPR011009">
    <property type="entry name" value="Kinase-like_dom_sf"/>
</dbReference>
<feature type="compositionally biased region" description="Polar residues" evidence="13">
    <location>
        <begin position="1045"/>
        <end position="1059"/>
    </location>
</feature>
<dbReference type="SUPFAM" id="SSF50156">
    <property type="entry name" value="PDZ domain-like"/>
    <property type="match status" value="1"/>
</dbReference>
<feature type="region of interest" description="Disordered" evidence="13">
    <location>
        <begin position="20"/>
        <end position="102"/>
    </location>
</feature>
<keyword evidence="7" id="KW-0547">Nucleotide-binding</keyword>
<feature type="compositionally biased region" description="Low complexity" evidence="13">
    <location>
        <begin position="81"/>
        <end position="98"/>
    </location>
</feature>
<feature type="compositionally biased region" description="Polar residues" evidence="13">
    <location>
        <begin position="1624"/>
        <end position="1652"/>
    </location>
</feature>
<evidence type="ECO:0000256" key="1">
    <source>
        <dbReference type="ARBA" id="ARBA00001946"/>
    </source>
</evidence>
<dbReference type="InterPro" id="IPR000719">
    <property type="entry name" value="Prot_kinase_dom"/>
</dbReference>
<dbReference type="FunFam" id="2.30.42.10:FF:000008">
    <property type="entry name" value="microtubule-associated serine/threonine-protein kinase 4 isoform X2"/>
    <property type="match status" value="1"/>
</dbReference>
<dbReference type="FunFam" id="1.10.510.10:FF:000024">
    <property type="entry name" value="Probable serine/threonine-protein kinase cot-1"/>
    <property type="match status" value="1"/>
</dbReference>
<dbReference type="GO" id="GO:0004674">
    <property type="term" value="F:protein serine/threonine kinase activity"/>
    <property type="evidence" value="ECO:0007669"/>
    <property type="project" value="UniProtKB-KW"/>
</dbReference>
<keyword evidence="9" id="KW-0067">ATP-binding</keyword>
<dbReference type="InterPro" id="IPR001478">
    <property type="entry name" value="PDZ"/>
</dbReference>
<evidence type="ECO:0000256" key="13">
    <source>
        <dbReference type="SAM" id="MobiDB-lite"/>
    </source>
</evidence>
<feature type="domain" description="PDZ" evidence="15">
    <location>
        <begin position="881"/>
        <end position="969"/>
    </location>
</feature>
<dbReference type="FunFam" id="3.30.200.20:FF:000012">
    <property type="entry name" value="microtubule-associated serine/threonine-protein kinase 2 isoform X1"/>
    <property type="match status" value="1"/>
</dbReference>
<dbReference type="Proteomes" id="UP000694701">
    <property type="component" value="Unplaced"/>
</dbReference>
<dbReference type="Gene3D" id="3.30.200.20">
    <property type="entry name" value="Phosphorylase Kinase, domain 1"/>
    <property type="match status" value="2"/>
</dbReference>
<feature type="domain" description="Protein kinase" evidence="14">
    <location>
        <begin position="212"/>
        <end position="571"/>
    </location>
</feature>
<dbReference type="EC" id="2.7.11.1" evidence="3"/>
<keyword evidence="5" id="KW-0597">Phosphoprotein</keyword>
<evidence type="ECO:0000256" key="8">
    <source>
        <dbReference type="ARBA" id="ARBA00022777"/>
    </source>
</evidence>
<feature type="compositionally biased region" description="Low complexity" evidence="13">
    <location>
        <begin position="1060"/>
        <end position="1083"/>
    </location>
</feature>
<dbReference type="PANTHER" id="PTHR24356">
    <property type="entry name" value="SERINE/THREONINE-PROTEIN KINASE"/>
    <property type="match status" value="1"/>
</dbReference>
<dbReference type="Pfam" id="PF00069">
    <property type="entry name" value="Pkinase"/>
    <property type="match status" value="2"/>
</dbReference>
<dbReference type="PROSITE" id="PS51285">
    <property type="entry name" value="AGC_KINASE_CTER"/>
    <property type="match status" value="1"/>
</dbReference>
<dbReference type="Gene3D" id="1.10.510.10">
    <property type="entry name" value="Transferase(Phosphotransferase) domain 1"/>
    <property type="match status" value="1"/>
</dbReference>
<keyword evidence="4" id="KW-0723">Serine/threonine-protein kinase</keyword>
<dbReference type="Ensembl" id="ENSCCRT00020121835.1">
    <property type="protein sequence ID" value="ENSCCRP00020111593.1"/>
    <property type="gene ID" value="ENSCCRG00020049502.1"/>
</dbReference>
<dbReference type="SMART" id="SM00220">
    <property type="entry name" value="S_TKc"/>
    <property type="match status" value="1"/>
</dbReference>
<dbReference type="GO" id="GO:0007010">
    <property type="term" value="P:cytoskeleton organization"/>
    <property type="evidence" value="ECO:0007669"/>
    <property type="project" value="UniProtKB-ARBA"/>
</dbReference>
<feature type="compositionally biased region" description="Polar residues" evidence="13">
    <location>
        <begin position="1315"/>
        <end position="1332"/>
    </location>
</feature>
<feature type="region of interest" description="Disordered" evidence="13">
    <location>
        <begin position="1544"/>
        <end position="1652"/>
    </location>
</feature>
<dbReference type="GO" id="GO:0005524">
    <property type="term" value="F:ATP binding"/>
    <property type="evidence" value="ECO:0007669"/>
    <property type="project" value="UniProtKB-KW"/>
</dbReference>
<evidence type="ECO:0000256" key="2">
    <source>
        <dbReference type="ARBA" id="ARBA00009903"/>
    </source>
</evidence>
<evidence type="ECO:0000256" key="12">
    <source>
        <dbReference type="ARBA" id="ARBA00048679"/>
    </source>
</evidence>
<evidence type="ECO:0000313" key="17">
    <source>
        <dbReference type="Ensembl" id="ENSCCRP00020111593.1"/>
    </source>
</evidence>
<feature type="region of interest" description="Disordered" evidence="13">
    <location>
        <begin position="122"/>
        <end position="152"/>
    </location>
</feature>
<feature type="compositionally biased region" description="Basic and acidic residues" evidence="13">
    <location>
        <begin position="65"/>
        <end position="74"/>
    </location>
</feature>
<dbReference type="FunFam" id="1.20.1480.20:FF:000001">
    <property type="entry name" value="microtubule-associated serine/threonine-protein kinase 4 isoform X1"/>
    <property type="match status" value="1"/>
</dbReference>
<organism evidence="17 18">
    <name type="scientific">Cyprinus carpio</name>
    <name type="common">Common carp</name>
    <dbReference type="NCBI Taxonomy" id="7962"/>
    <lineage>
        <taxon>Eukaryota</taxon>
        <taxon>Metazoa</taxon>
        <taxon>Chordata</taxon>
        <taxon>Craniata</taxon>
        <taxon>Vertebrata</taxon>
        <taxon>Euteleostomi</taxon>
        <taxon>Actinopterygii</taxon>
        <taxon>Neopterygii</taxon>
        <taxon>Teleostei</taxon>
        <taxon>Ostariophysi</taxon>
        <taxon>Cypriniformes</taxon>
        <taxon>Cyprinidae</taxon>
        <taxon>Cyprininae</taxon>
        <taxon>Cyprinus</taxon>
    </lineage>
</organism>
<feature type="compositionally biased region" description="Basic and acidic residues" evidence="13">
    <location>
        <begin position="1421"/>
        <end position="1440"/>
    </location>
</feature>
<dbReference type="InterPro" id="IPR036034">
    <property type="entry name" value="PDZ_sf"/>
</dbReference>
<feature type="compositionally biased region" description="Basic and acidic residues" evidence="13">
    <location>
        <begin position="1276"/>
        <end position="1287"/>
    </location>
</feature>
<dbReference type="PROSITE" id="PS50106">
    <property type="entry name" value="PDZ"/>
    <property type="match status" value="1"/>
</dbReference>
<feature type="compositionally biased region" description="Basic residues" evidence="13">
    <location>
        <begin position="981"/>
        <end position="993"/>
    </location>
</feature>
<feature type="domain" description="AGC-kinase C-terminal" evidence="16">
    <location>
        <begin position="572"/>
        <end position="640"/>
    </location>
</feature>
<accession>A0A8C2Q7B4</accession>
<dbReference type="Gene3D" id="2.30.42.10">
    <property type="match status" value="1"/>
</dbReference>
<feature type="region of interest" description="Disordered" evidence="13">
    <location>
        <begin position="1228"/>
        <end position="1374"/>
    </location>
</feature>
<evidence type="ECO:0000259" key="14">
    <source>
        <dbReference type="PROSITE" id="PS50011"/>
    </source>
</evidence>
<evidence type="ECO:0000259" key="15">
    <source>
        <dbReference type="PROSITE" id="PS50106"/>
    </source>
</evidence>
<feature type="region of interest" description="Disordered" evidence="13">
    <location>
        <begin position="803"/>
        <end position="822"/>
    </location>
</feature>
<name>A0A8C2Q7B4_CYPCA</name>
<evidence type="ECO:0000256" key="7">
    <source>
        <dbReference type="ARBA" id="ARBA00022741"/>
    </source>
</evidence>
<evidence type="ECO:0000256" key="3">
    <source>
        <dbReference type="ARBA" id="ARBA00012513"/>
    </source>
</evidence>
<feature type="compositionally biased region" description="Polar residues" evidence="13">
    <location>
        <begin position="1137"/>
        <end position="1146"/>
    </location>
</feature>
<dbReference type="InterPro" id="IPR015022">
    <property type="entry name" value="MAST_pre-PK_dom"/>
</dbReference>
<evidence type="ECO:0000256" key="6">
    <source>
        <dbReference type="ARBA" id="ARBA00022679"/>
    </source>
</evidence>
<feature type="compositionally biased region" description="Polar residues" evidence="13">
    <location>
        <begin position="1339"/>
        <end position="1356"/>
    </location>
</feature>
<comment type="catalytic activity">
    <reaction evidence="11">
        <text>L-threonyl-[protein] + ATP = O-phospho-L-threonyl-[protein] + ADP + H(+)</text>
        <dbReference type="Rhea" id="RHEA:46608"/>
        <dbReference type="Rhea" id="RHEA-COMP:11060"/>
        <dbReference type="Rhea" id="RHEA-COMP:11605"/>
        <dbReference type="ChEBI" id="CHEBI:15378"/>
        <dbReference type="ChEBI" id="CHEBI:30013"/>
        <dbReference type="ChEBI" id="CHEBI:30616"/>
        <dbReference type="ChEBI" id="CHEBI:61977"/>
        <dbReference type="ChEBI" id="CHEBI:456216"/>
        <dbReference type="EC" id="2.7.11.1"/>
    </reaction>
</comment>
<feature type="region of interest" description="Disordered" evidence="13">
    <location>
        <begin position="842"/>
        <end position="872"/>
    </location>
</feature>
<keyword evidence="6" id="KW-0808">Transferase</keyword>
<feature type="region of interest" description="Disordered" evidence="13">
    <location>
        <begin position="651"/>
        <end position="670"/>
    </location>
</feature>
<dbReference type="CDD" id="cd23073">
    <property type="entry name" value="PDZ_MAST1"/>
    <property type="match status" value="1"/>
</dbReference>
<evidence type="ECO:0000313" key="18">
    <source>
        <dbReference type="Proteomes" id="UP000694701"/>
    </source>
</evidence>
<keyword evidence="8" id="KW-0418">Kinase</keyword>
<comment type="similarity">
    <text evidence="2">Belongs to the protein kinase superfamily. AGC Ser/Thr protein kinase family.</text>
</comment>
<evidence type="ECO:0000256" key="9">
    <source>
        <dbReference type="ARBA" id="ARBA00022840"/>
    </source>
</evidence>
<comment type="cofactor">
    <cofactor evidence="1">
        <name>Mg(2+)</name>
        <dbReference type="ChEBI" id="CHEBI:18420"/>
    </cofactor>
</comment>
<proteinExistence type="inferred from homology"/>